<dbReference type="RefSeq" id="WP_034441986.1">
    <property type="nucleotide sequence ID" value="NZ_JMTK01000002.1"/>
</dbReference>
<proteinExistence type="predicted"/>
<dbReference type="AlphaFoldDB" id="A0A094Z3M4"/>
<gene>
    <name evidence="2" type="ORF">DJ66_0636</name>
</gene>
<feature type="transmembrane region" description="Helical" evidence="1">
    <location>
        <begin position="6"/>
        <end position="25"/>
    </location>
</feature>
<keyword evidence="1" id="KW-0472">Membrane</keyword>
<keyword evidence="1" id="KW-0812">Transmembrane</keyword>
<protein>
    <submittedName>
        <fullName evidence="2">TolA protein</fullName>
    </submittedName>
</protein>
<dbReference type="PATRIC" id="fig|556287.8.peg.621"/>
<keyword evidence="1" id="KW-1133">Transmembrane helix</keyword>
<dbReference type="EMBL" id="JMTK01000002">
    <property type="protein sequence ID" value="KJZ81907.1"/>
    <property type="molecule type" value="Genomic_DNA"/>
</dbReference>
<comment type="caution">
    <text evidence="2">The sequence shown here is derived from an EMBL/GenBank/DDBJ whole genome shotgun (WGS) entry which is preliminary data.</text>
</comment>
<dbReference type="Proteomes" id="UP000033731">
    <property type="component" value="Unassembled WGS sequence"/>
</dbReference>
<reference evidence="2 3" key="1">
    <citation type="journal article" date="2015" name="Phytopathology">
        <title>Genomes of Candidatus Liberibacter solanacearum haplotype A from New Zealand and the USA suggest significant genome plasticity in the species.</title>
        <authorList>
            <person name="Thompson S.M."/>
            <person name="Johnson C.P."/>
            <person name="Lu A.Y."/>
            <person name="Frampton R.A."/>
            <person name="Sullivan K.L."/>
            <person name="Fiers M.W."/>
            <person name="Crowhurst R.N."/>
            <person name="Pitman A.R."/>
            <person name="Scott I."/>
            <person name="Gudmestad N.C."/>
            <person name="Smith G.R."/>
        </authorList>
    </citation>
    <scope>NUCLEOTIDE SEQUENCE [LARGE SCALE GENOMIC DNA]</scope>
    <source>
        <strain evidence="2 3">LsoNZ1</strain>
    </source>
</reference>
<evidence type="ECO:0000313" key="3">
    <source>
        <dbReference type="Proteomes" id="UP000033731"/>
    </source>
</evidence>
<evidence type="ECO:0000256" key="1">
    <source>
        <dbReference type="SAM" id="Phobius"/>
    </source>
</evidence>
<evidence type="ECO:0000313" key="2">
    <source>
        <dbReference type="EMBL" id="KJZ81907.1"/>
    </source>
</evidence>
<name>A0A094Z3M4_9HYPH</name>
<dbReference type="SUPFAM" id="SSF74653">
    <property type="entry name" value="TolA/TonB C-terminal domain"/>
    <property type="match status" value="1"/>
</dbReference>
<sequence length="265" mass="30562">MRVENGLAISLILHFIFLLLLYLNFNVQLFVPVSKIEGSSIKNIHNDDFHSNKYSGDKNNEKEEVTLSREMSEKTGAHWFEDQQNNSKSFDQGKTQTIPDELKKFSDSKGDHVLKESSPLNVSLRPLDKKQHIKNKAHSQHSTPSIIKNNIAKLPVPKIDIKQSRSNFSQNEIGIVRRRIMGNWNIPPDLKKFKKIQVKMHFSLNRNGFVIGKPDITVVGGTELDRRTLIKSARKAFIKSQPFRLPADKYNNWRNMTIRFIPSKM</sequence>
<organism evidence="2 3">
    <name type="scientific">Candidatus Liberibacter solanacearum</name>
    <dbReference type="NCBI Taxonomy" id="556287"/>
    <lineage>
        <taxon>Bacteria</taxon>
        <taxon>Pseudomonadati</taxon>
        <taxon>Pseudomonadota</taxon>
        <taxon>Alphaproteobacteria</taxon>
        <taxon>Hyphomicrobiales</taxon>
        <taxon>Rhizobiaceae</taxon>
        <taxon>Liberibacter</taxon>
    </lineage>
</organism>
<dbReference type="Gene3D" id="3.30.1150.10">
    <property type="match status" value="1"/>
</dbReference>
<accession>A0A094Z3M4</accession>
<keyword evidence="3" id="KW-1185">Reference proteome</keyword>